<evidence type="ECO:0000313" key="2">
    <source>
        <dbReference type="EMBL" id="SEF74100.1"/>
    </source>
</evidence>
<accession>A0A1H5UGD2</accession>
<feature type="transmembrane region" description="Helical" evidence="1">
    <location>
        <begin position="37"/>
        <end position="55"/>
    </location>
</feature>
<evidence type="ECO:0000256" key="1">
    <source>
        <dbReference type="SAM" id="Phobius"/>
    </source>
</evidence>
<dbReference type="AlphaFoldDB" id="A0A1H5UGD2"/>
<reference evidence="2 3" key="1">
    <citation type="submission" date="2016-10" db="EMBL/GenBank/DDBJ databases">
        <authorList>
            <person name="de Groot N.N."/>
        </authorList>
    </citation>
    <scope>NUCLEOTIDE SEQUENCE [LARGE SCALE GENOMIC DNA]</scope>
    <source>
        <strain evidence="2 3">DSM 22489</strain>
    </source>
</reference>
<sequence>MRREGASRWVGDSLVHVADENDNKQGGALKDLVKAEAMLQLAIALPLGCLVGYGLGTLLDKHFHTTWIAIVGIILGAAGGFIQIIATARKFLKQDGQ</sequence>
<evidence type="ECO:0000313" key="3">
    <source>
        <dbReference type="Proteomes" id="UP000236728"/>
    </source>
</evidence>
<keyword evidence="1" id="KW-1133">Transmembrane helix</keyword>
<organism evidence="2 3">
    <name type="scientific">Bryocella elongata</name>
    <dbReference type="NCBI Taxonomy" id="863522"/>
    <lineage>
        <taxon>Bacteria</taxon>
        <taxon>Pseudomonadati</taxon>
        <taxon>Acidobacteriota</taxon>
        <taxon>Terriglobia</taxon>
        <taxon>Terriglobales</taxon>
        <taxon>Acidobacteriaceae</taxon>
        <taxon>Bryocella</taxon>
    </lineage>
</organism>
<keyword evidence="1" id="KW-0812">Transmembrane</keyword>
<dbReference type="EMBL" id="FNVA01000001">
    <property type="protein sequence ID" value="SEF74100.1"/>
    <property type="molecule type" value="Genomic_DNA"/>
</dbReference>
<name>A0A1H5UGD2_9BACT</name>
<keyword evidence="1" id="KW-0472">Membrane</keyword>
<dbReference type="Pfam" id="PF09527">
    <property type="entry name" value="ATPase_gene1"/>
    <property type="match status" value="1"/>
</dbReference>
<keyword evidence="3" id="KW-1185">Reference proteome</keyword>
<dbReference type="InterPro" id="IPR032820">
    <property type="entry name" value="ATPase_put"/>
</dbReference>
<protein>
    <submittedName>
        <fullName evidence="2">Putative F0F1-ATPase subunit Ca2+/Mg2+ transporter</fullName>
    </submittedName>
</protein>
<dbReference type="Proteomes" id="UP000236728">
    <property type="component" value="Unassembled WGS sequence"/>
</dbReference>
<proteinExistence type="predicted"/>
<feature type="transmembrane region" description="Helical" evidence="1">
    <location>
        <begin position="67"/>
        <end position="88"/>
    </location>
</feature>
<gene>
    <name evidence="2" type="ORF">SAMN05421819_1015</name>
</gene>